<name>A0A1I2ID65_9BACT</name>
<organism evidence="1 2">
    <name type="scientific">Nannocystis exedens</name>
    <dbReference type="NCBI Taxonomy" id="54"/>
    <lineage>
        <taxon>Bacteria</taxon>
        <taxon>Pseudomonadati</taxon>
        <taxon>Myxococcota</taxon>
        <taxon>Polyangia</taxon>
        <taxon>Nannocystales</taxon>
        <taxon>Nannocystaceae</taxon>
        <taxon>Nannocystis</taxon>
    </lineage>
</organism>
<protein>
    <submittedName>
        <fullName evidence="1">Uncharacterized protein</fullName>
    </submittedName>
</protein>
<proteinExistence type="predicted"/>
<dbReference type="AlphaFoldDB" id="A0A1I2ID65"/>
<evidence type="ECO:0000313" key="2">
    <source>
        <dbReference type="Proteomes" id="UP000199400"/>
    </source>
</evidence>
<dbReference type="STRING" id="54.SAMN02745121_08631"/>
<dbReference type="EMBL" id="FOMX01000063">
    <property type="protein sequence ID" value="SFF40312.1"/>
    <property type="molecule type" value="Genomic_DNA"/>
</dbReference>
<gene>
    <name evidence="1" type="ORF">SAMN02745121_08631</name>
</gene>
<reference evidence="2" key="1">
    <citation type="submission" date="2016-10" db="EMBL/GenBank/DDBJ databases">
        <authorList>
            <person name="Varghese N."/>
            <person name="Submissions S."/>
        </authorList>
    </citation>
    <scope>NUCLEOTIDE SEQUENCE [LARGE SCALE GENOMIC DNA]</scope>
    <source>
        <strain evidence="2">ATCC 25963</strain>
    </source>
</reference>
<dbReference type="Proteomes" id="UP000199400">
    <property type="component" value="Unassembled WGS sequence"/>
</dbReference>
<dbReference type="RefSeq" id="WP_096326565.1">
    <property type="nucleotide sequence ID" value="NZ_FOMX01000063.1"/>
</dbReference>
<accession>A0A1I2ID65</accession>
<sequence length="241" mass="25970">MNKIKLIIRGGFDGQTPVTQAPTFRLVEGWNEAELTAPAGILPAGLWGQVPAGDPYVLHASVLTVAPIAPQTFIEVQTGEPTHVRARYTPSADNMRLTLVRPSDKIRVFTPPQGLVKLELLVESIGGVNELGSRLYEWSDGLSRSRDTGVRTLRIEADLTLPGWLGTMHVIYDSANPGNVTLPPRVIVPLDAVLTVTRRGPGIPTLHAAAGDSFAGGVIAQMIQRSGIIMNNGEQWTWVAD</sequence>
<evidence type="ECO:0000313" key="1">
    <source>
        <dbReference type="EMBL" id="SFF40312.1"/>
    </source>
</evidence>
<keyword evidence="2" id="KW-1185">Reference proteome</keyword>